<dbReference type="InterPro" id="IPR036273">
    <property type="entry name" value="CRAL/TRIO_N_dom_sf"/>
</dbReference>
<name>A0A6U4NVU9_HEMAN</name>
<dbReference type="SMART" id="SM00516">
    <property type="entry name" value="SEC14"/>
    <property type="match status" value="1"/>
</dbReference>
<reference evidence="5" key="1">
    <citation type="submission" date="2021-01" db="EMBL/GenBank/DDBJ databases">
        <authorList>
            <person name="Corre E."/>
            <person name="Pelletier E."/>
            <person name="Niang G."/>
            <person name="Scheremetjew M."/>
            <person name="Finn R."/>
            <person name="Kale V."/>
            <person name="Holt S."/>
            <person name="Cochrane G."/>
            <person name="Meng A."/>
            <person name="Brown T."/>
            <person name="Cohen L."/>
        </authorList>
    </citation>
    <scope>NUCLEOTIDE SEQUENCE</scope>
    <source>
        <strain evidence="5">CCMP644</strain>
    </source>
</reference>
<evidence type="ECO:0000256" key="2">
    <source>
        <dbReference type="SAM" id="Phobius"/>
    </source>
</evidence>
<dbReference type="EMBL" id="HBFX01008501">
    <property type="protein sequence ID" value="CAD8950591.1"/>
    <property type="molecule type" value="Transcribed_RNA"/>
</dbReference>
<evidence type="ECO:0000259" key="3">
    <source>
        <dbReference type="PROSITE" id="PS50191"/>
    </source>
</evidence>
<evidence type="ECO:0000256" key="1">
    <source>
        <dbReference type="SAM" id="MobiDB-lite"/>
    </source>
</evidence>
<feature type="transmembrane region" description="Helical" evidence="2">
    <location>
        <begin position="271"/>
        <end position="291"/>
    </location>
</feature>
<dbReference type="PANTHER" id="PTHR46590">
    <property type="entry name" value="PHOSPHATIDYLINOSITOL TRANSFER PROTEIN CSR1-RELATED"/>
    <property type="match status" value="1"/>
</dbReference>
<evidence type="ECO:0000313" key="4">
    <source>
        <dbReference type="EMBL" id="CAD8950591.1"/>
    </source>
</evidence>
<feature type="compositionally biased region" description="Basic and acidic residues" evidence="1">
    <location>
        <begin position="57"/>
        <end position="85"/>
    </location>
</feature>
<dbReference type="InterPro" id="IPR001251">
    <property type="entry name" value="CRAL-TRIO_dom"/>
</dbReference>
<sequence>MGYLWGASGASQEAEEVDEEEVRKAAARAMVELRRLLVHEVGESLVAGVEEGEEAGMEAKHGGGEAAKEGGDDAQKDEGGYKDGSGEAGAEEAVGEAAVADGIEGHPEDQRQSGELEYIDQVTMRRFLRAYQNNAPLASERILKMQRWRASKSYGLDTLVRDIGRSTEGVQAQLDTGKCVILKRRDLVGRPIISVQVKLHDPSVQTPDELTRFGVHMLLSAEAMLTEKPILDEAERKFCIIFDLQSVHLSNIDYHACKRIIYMLTYFFPERMGVCLLVGAPMFFTAVWHVIKPWLDAKTQKKVAFVRVDKLGEYIAPDCRPSWLGGTCEDLAEGSVAS</sequence>
<dbReference type="PROSITE" id="PS50191">
    <property type="entry name" value="CRAL_TRIO"/>
    <property type="match status" value="1"/>
</dbReference>
<protein>
    <recommendedName>
        <fullName evidence="3">CRAL-TRIO domain-containing protein</fullName>
    </recommendedName>
</protein>
<dbReference type="AlphaFoldDB" id="A0A6U4NVU9"/>
<dbReference type="InterPro" id="IPR036865">
    <property type="entry name" value="CRAL-TRIO_dom_sf"/>
</dbReference>
<feature type="region of interest" description="Disordered" evidence="1">
    <location>
        <begin position="48"/>
        <end position="95"/>
    </location>
</feature>
<keyword evidence="2" id="KW-0812">Transmembrane</keyword>
<dbReference type="EMBL" id="HBFX01008502">
    <property type="protein sequence ID" value="CAD8950592.1"/>
    <property type="molecule type" value="Transcribed_RNA"/>
</dbReference>
<proteinExistence type="predicted"/>
<feature type="domain" description="CRAL-TRIO" evidence="3">
    <location>
        <begin position="181"/>
        <end position="332"/>
    </location>
</feature>
<evidence type="ECO:0000313" key="5">
    <source>
        <dbReference type="EMBL" id="CAD8950592.1"/>
    </source>
</evidence>
<dbReference type="SUPFAM" id="SSF52087">
    <property type="entry name" value="CRAL/TRIO domain"/>
    <property type="match status" value="1"/>
</dbReference>
<dbReference type="Gene3D" id="3.40.525.10">
    <property type="entry name" value="CRAL-TRIO lipid binding domain"/>
    <property type="match status" value="1"/>
</dbReference>
<keyword evidence="2" id="KW-0472">Membrane</keyword>
<accession>A0A6U4NVU9</accession>
<dbReference type="InterPro" id="IPR052432">
    <property type="entry name" value="PITP/CRAL-TRIO"/>
</dbReference>
<dbReference type="Pfam" id="PF00650">
    <property type="entry name" value="CRAL_TRIO"/>
    <property type="match status" value="1"/>
</dbReference>
<dbReference type="PANTHER" id="PTHR46590:SF1">
    <property type="entry name" value="PHOSPHATIDYLINOSITOL TRANSFER PROTEIN CSR1"/>
    <property type="match status" value="1"/>
</dbReference>
<gene>
    <name evidence="4" type="ORF">HAND00432_LOCUS5112</name>
    <name evidence="5" type="ORF">HAND00432_LOCUS5113</name>
</gene>
<dbReference type="SUPFAM" id="SSF46938">
    <property type="entry name" value="CRAL/TRIO N-terminal domain"/>
    <property type="match status" value="1"/>
</dbReference>
<dbReference type="CDD" id="cd00170">
    <property type="entry name" value="SEC14"/>
    <property type="match status" value="1"/>
</dbReference>
<keyword evidence="2" id="KW-1133">Transmembrane helix</keyword>
<organism evidence="5">
    <name type="scientific">Hemiselmis andersenii</name>
    <name type="common">Cryptophyte alga</name>
    <dbReference type="NCBI Taxonomy" id="464988"/>
    <lineage>
        <taxon>Eukaryota</taxon>
        <taxon>Cryptophyceae</taxon>
        <taxon>Cryptomonadales</taxon>
        <taxon>Hemiselmidaceae</taxon>
        <taxon>Hemiselmis</taxon>
    </lineage>
</organism>